<evidence type="ECO:0000256" key="5">
    <source>
        <dbReference type="ARBA" id="ARBA00022741"/>
    </source>
</evidence>
<protein>
    <submittedName>
        <fullName evidence="12">ABC transporter ATP-binding protein</fullName>
    </submittedName>
</protein>
<evidence type="ECO:0000259" key="11">
    <source>
        <dbReference type="PROSITE" id="PS50929"/>
    </source>
</evidence>
<dbReference type="SMART" id="SM00382">
    <property type="entry name" value="AAA"/>
    <property type="match status" value="1"/>
</dbReference>
<keyword evidence="5" id="KW-0547">Nucleotide-binding</keyword>
<dbReference type="GO" id="GO:0005524">
    <property type="term" value="F:ATP binding"/>
    <property type="evidence" value="ECO:0007669"/>
    <property type="project" value="UniProtKB-KW"/>
</dbReference>
<dbReference type="Gene3D" id="1.20.1560.10">
    <property type="entry name" value="ABC transporter type 1, transmembrane domain"/>
    <property type="match status" value="1"/>
</dbReference>
<dbReference type="GO" id="GO:0005886">
    <property type="term" value="C:plasma membrane"/>
    <property type="evidence" value="ECO:0007669"/>
    <property type="project" value="UniProtKB-SubCell"/>
</dbReference>
<keyword evidence="7 9" id="KW-1133">Transmembrane helix</keyword>
<dbReference type="InterPro" id="IPR017871">
    <property type="entry name" value="ABC_transporter-like_CS"/>
</dbReference>
<evidence type="ECO:0000256" key="4">
    <source>
        <dbReference type="ARBA" id="ARBA00022692"/>
    </source>
</evidence>
<gene>
    <name evidence="12" type="ORF">HED35_05080</name>
</gene>
<feature type="transmembrane region" description="Helical" evidence="9">
    <location>
        <begin position="12"/>
        <end position="29"/>
    </location>
</feature>
<evidence type="ECO:0000256" key="6">
    <source>
        <dbReference type="ARBA" id="ARBA00022840"/>
    </source>
</evidence>
<feature type="transmembrane region" description="Helical" evidence="9">
    <location>
        <begin position="279"/>
        <end position="303"/>
    </location>
</feature>
<evidence type="ECO:0000256" key="3">
    <source>
        <dbReference type="ARBA" id="ARBA00022475"/>
    </source>
</evidence>
<feature type="transmembrane region" description="Helical" evidence="9">
    <location>
        <begin position="60"/>
        <end position="84"/>
    </location>
</feature>
<dbReference type="PANTHER" id="PTHR43394:SF1">
    <property type="entry name" value="ATP-BINDING CASSETTE SUB-FAMILY B MEMBER 10, MITOCHONDRIAL"/>
    <property type="match status" value="1"/>
</dbReference>
<dbReference type="EMBL" id="JAAVMB010000004">
    <property type="protein sequence ID" value="NKC67453.1"/>
    <property type="molecule type" value="Genomic_DNA"/>
</dbReference>
<keyword evidence="6 12" id="KW-0067">ATP-binding</keyword>
<keyword evidence="2" id="KW-0813">Transport</keyword>
<feature type="transmembrane region" description="Helical" evidence="9">
    <location>
        <begin position="154"/>
        <end position="180"/>
    </location>
</feature>
<proteinExistence type="predicted"/>
<feature type="transmembrane region" description="Helical" evidence="9">
    <location>
        <begin position="127"/>
        <end position="148"/>
    </location>
</feature>
<feature type="domain" description="ABC transmembrane type-1" evidence="11">
    <location>
        <begin position="18"/>
        <end position="305"/>
    </location>
</feature>
<sequence>MVKIFRYLSKTEYALAGVSLLFIIAQVWLDLKLPDYMNEITKLVQTEGSEMSEILSAGGMMLLCAVASLLSAVIVAVIVAKIAANYSARLREKLFGKVQSLSTEEINHFSIPSLITRTTNDITQVQMLIVMGLQAMVKAPILAVWAILKISNKSWQWTFATGVAVVVLLVFVITCMILALPKMKKIQGYTDKLNSVTRENLTGLQVVRAYNAEDYQEKKFDGANETLMKTNVFTNRTFAFLMPGIQLVMSGLTLSIYWLGASLINSAALENKLNLFSDMVVFSSYAMQVIMAFMMLVMIFIMIPRASVSAKRILEVLDSKSALVDGKLTGENSAVKGKIEFKHVNFKYPQADGMALNDINFTVNQGETLAIIGATGSGKTTLVNLIARLYDTTSGEILVDDINVKDYSHAHLNNKLGFVTQKATLFSGTIASNVAYGDNGNPNKLDSDIVDSIYTAQAAEFVEKMPLGYDHAVAQNGGNLSGGQKQRLSIARAINRRSEILIFDDSFSALDYKTDRNLRESLKKDCKDTTKIIVAQRIGTIRDADTILVLDEGQLVGKGSHNELMENNPVYQEIAYSQLSKEELA</sequence>
<dbReference type="FunFam" id="3.40.50.300:FF:000221">
    <property type="entry name" value="Multidrug ABC transporter ATP-binding protein"/>
    <property type="match status" value="1"/>
</dbReference>
<dbReference type="InterPro" id="IPR036640">
    <property type="entry name" value="ABC1_TM_sf"/>
</dbReference>
<evidence type="ECO:0000256" key="7">
    <source>
        <dbReference type="ARBA" id="ARBA00022989"/>
    </source>
</evidence>
<dbReference type="PROSITE" id="PS00211">
    <property type="entry name" value="ABC_TRANSPORTER_1"/>
    <property type="match status" value="1"/>
</dbReference>
<comment type="caution">
    <text evidence="12">The sequence shown here is derived from an EMBL/GenBank/DDBJ whole genome shotgun (WGS) entry which is preliminary data.</text>
</comment>
<dbReference type="Proteomes" id="UP000521358">
    <property type="component" value="Unassembled WGS sequence"/>
</dbReference>
<feature type="transmembrane region" description="Helical" evidence="9">
    <location>
        <begin position="238"/>
        <end position="259"/>
    </location>
</feature>
<dbReference type="SUPFAM" id="SSF90123">
    <property type="entry name" value="ABC transporter transmembrane region"/>
    <property type="match status" value="1"/>
</dbReference>
<dbReference type="CDD" id="cd18548">
    <property type="entry name" value="ABC_6TM_Tm287_like"/>
    <property type="match status" value="1"/>
</dbReference>
<dbReference type="GO" id="GO:0015421">
    <property type="term" value="F:ABC-type oligopeptide transporter activity"/>
    <property type="evidence" value="ECO:0007669"/>
    <property type="project" value="TreeGrafter"/>
</dbReference>
<dbReference type="InterPro" id="IPR027417">
    <property type="entry name" value="P-loop_NTPase"/>
</dbReference>
<evidence type="ECO:0000313" key="13">
    <source>
        <dbReference type="Proteomes" id="UP000521358"/>
    </source>
</evidence>
<keyword evidence="3" id="KW-1003">Cell membrane</keyword>
<keyword evidence="4 9" id="KW-0812">Transmembrane</keyword>
<dbReference type="PROSITE" id="PS50893">
    <property type="entry name" value="ABC_TRANSPORTER_2"/>
    <property type="match status" value="1"/>
</dbReference>
<dbReference type="Gene3D" id="3.40.50.300">
    <property type="entry name" value="P-loop containing nucleotide triphosphate hydrolases"/>
    <property type="match status" value="1"/>
</dbReference>
<dbReference type="InterPro" id="IPR011527">
    <property type="entry name" value="ABC1_TM_dom"/>
</dbReference>
<dbReference type="AlphaFoldDB" id="A0A7X6D862"/>
<dbReference type="InterPro" id="IPR039421">
    <property type="entry name" value="Type_1_exporter"/>
</dbReference>
<evidence type="ECO:0000256" key="2">
    <source>
        <dbReference type="ARBA" id="ARBA00022448"/>
    </source>
</evidence>
<dbReference type="Pfam" id="PF00005">
    <property type="entry name" value="ABC_tran"/>
    <property type="match status" value="1"/>
</dbReference>
<dbReference type="InterPro" id="IPR003439">
    <property type="entry name" value="ABC_transporter-like_ATP-bd"/>
</dbReference>
<organism evidence="12 13">
    <name type="scientific">Vagococcus fluvialis</name>
    <dbReference type="NCBI Taxonomy" id="2738"/>
    <lineage>
        <taxon>Bacteria</taxon>
        <taxon>Bacillati</taxon>
        <taxon>Bacillota</taxon>
        <taxon>Bacilli</taxon>
        <taxon>Lactobacillales</taxon>
        <taxon>Enterococcaceae</taxon>
        <taxon>Vagococcus</taxon>
    </lineage>
</organism>
<dbReference type="InterPro" id="IPR003593">
    <property type="entry name" value="AAA+_ATPase"/>
</dbReference>
<comment type="subcellular location">
    <subcellularLocation>
        <location evidence="1">Cell membrane</location>
        <topology evidence="1">Multi-pass membrane protein</topology>
    </subcellularLocation>
</comment>
<dbReference type="Pfam" id="PF00664">
    <property type="entry name" value="ABC_membrane"/>
    <property type="match status" value="1"/>
</dbReference>
<evidence type="ECO:0000313" key="12">
    <source>
        <dbReference type="EMBL" id="NKC67453.1"/>
    </source>
</evidence>
<keyword evidence="8 9" id="KW-0472">Membrane</keyword>
<name>A0A7X6D862_9ENTE</name>
<evidence type="ECO:0000256" key="1">
    <source>
        <dbReference type="ARBA" id="ARBA00004651"/>
    </source>
</evidence>
<dbReference type="PANTHER" id="PTHR43394">
    <property type="entry name" value="ATP-DEPENDENT PERMEASE MDL1, MITOCHONDRIAL"/>
    <property type="match status" value="1"/>
</dbReference>
<dbReference type="PROSITE" id="PS50929">
    <property type="entry name" value="ABC_TM1F"/>
    <property type="match status" value="1"/>
</dbReference>
<feature type="domain" description="ABC transporter" evidence="10">
    <location>
        <begin position="339"/>
        <end position="577"/>
    </location>
</feature>
<dbReference type="SUPFAM" id="SSF52540">
    <property type="entry name" value="P-loop containing nucleoside triphosphate hydrolases"/>
    <property type="match status" value="1"/>
</dbReference>
<evidence type="ECO:0000256" key="9">
    <source>
        <dbReference type="SAM" id="Phobius"/>
    </source>
</evidence>
<reference evidence="12 13" key="1">
    <citation type="submission" date="2020-03" db="EMBL/GenBank/DDBJ databases">
        <title>Bacterial samples isolated from urine from healthy bovine heifers (Gyr breed).</title>
        <authorList>
            <person name="Giannattasio-Ferraz S."/>
            <person name="Maskeri L."/>
            <person name="Penido A."/>
            <person name="Barbosa-Stancioli E.F."/>
            <person name="Putonti C."/>
        </authorList>
    </citation>
    <scope>NUCLEOTIDE SEQUENCE [LARGE SCALE GENOMIC DNA]</scope>
    <source>
        <strain evidence="12 13">UFMG-H7</strain>
    </source>
</reference>
<accession>A0A7X6D862</accession>
<dbReference type="RefSeq" id="WP_167806659.1">
    <property type="nucleotide sequence ID" value="NZ_JAAVMB010000004.1"/>
</dbReference>
<evidence type="ECO:0000256" key="8">
    <source>
        <dbReference type="ARBA" id="ARBA00023136"/>
    </source>
</evidence>
<dbReference type="GO" id="GO:0016887">
    <property type="term" value="F:ATP hydrolysis activity"/>
    <property type="evidence" value="ECO:0007669"/>
    <property type="project" value="InterPro"/>
</dbReference>
<evidence type="ECO:0000259" key="10">
    <source>
        <dbReference type="PROSITE" id="PS50893"/>
    </source>
</evidence>